<accession>A0ABR3F6Z4</accession>
<reference evidence="4 5" key="1">
    <citation type="submission" date="2024-02" db="EMBL/GenBank/DDBJ databases">
        <title>A draft genome for the cacao thread blight pathogen Marasmius crinis-equi.</title>
        <authorList>
            <person name="Cohen S.P."/>
            <person name="Baruah I.K."/>
            <person name="Amoako-Attah I."/>
            <person name="Bukari Y."/>
            <person name="Meinhardt L.W."/>
            <person name="Bailey B.A."/>
        </authorList>
    </citation>
    <scope>NUCLEOTIDE SEQUENCE [LARGE SCALE GENOMIC DNA]</scope>
    <source>
        <strain evidence="4 5">GH-76</strain>
    </source>
</reference>
<feature type="chain" id="PRO_5046577254" description="Glycosyl hydrolase family 88" evidence="3">
    <location>
        <begin position="20"/>
        <end position="517"/>
    </location>
</feature>
<evidence type="ECO:0000256" key="3">
    <source>
        <dbReference type="SAM" id="SignalP"/>
    </source>
</evidence>
<dbReference type="InterPro" id="IPR008928">
    <property type="entry name" value="6-hairpin_glycosidase_sf"/>
</dbReference>
<organism evidence="4 5">
    <name type="scientific">Marasmius crinis-equi</name>
    <dbReference type="NCBI Taxonomy" id="585013"/>
    <lineage>
        <taxon>Eukaryota</taxon>
        <taxon>Fungi</taxon>
        <taxon>Dikarya</taxon>
        <taxon>Basidiomycota</taxon>
        <taxon>Agaricomycotina</taxon>
        <taxon>Agaricomycetes</taxon>
        <taxon>Agaricomycetidae</taxon>
        <taxon>Agaricales</taxon>
        <taxon>Marasmiineae</taxon>
        <taxon>Marasmiaceae</taxon>
        <taxon>Marasmius</taxon>
    </lineage>
</organism>
<dbReference type="SUPFAM" id="SSF48208">
    <property type="entry name" value="Six-hairpin glycosidases"/>
    <property type="match status" value="1"/>
</dbReference>
<evidence type="ECO:0000256" key="2">
    <source>
        <dbReference type="SAM" id="MobiDB-lite"/>
    </source>
</evidence>
<comment type="caution">
    <text evidence="4">The sequence shown here is derived from an EMBL/GenBank/DDBJ whole genome shotgun (WGS) entry which is preliminary data.</text>
</comment>
<evidence type="ECO:0000313" key="4">
    <source>
        <dbReference type="EMBL" id="KAL0571028.1"/>
    </source>
</evidence>
<feature type="region of interest" description="Disordered" evidence="2">
    <location>
        <begin position="39"/>
        <end position="117"/>
    </location>
</feature>
<evidence type="ECO:0000313" key="5">
    <source>
        <dbReference type="Proteomes" id="UP001465976"/>
    </source>
</evidence>
<dbReference type="PANTHER" id="PTHR41814:SF1">
    <property type="entry name" value="CELLULASE"/>
    <property type="match status" value="1"/>
</dbReference>
<proteinExistence type="predicted"/>
<dbReference type="Proteomes" id="UP001465976">
    <property type="component" value="Unassembled WGS sequence"/>
</dbReference>
<dbReference type="InterPro" id="IPR010905">
    <property type="entry name" value="Glyco_hydro_88"/>
</dbReference>
<dbReference type="PANTHER" id="PTHR41814">
    <property type="entry name" value="EXPRESSED PROTEIN"/>
    <property type="match status" value="1"/>
</dbReference>
<feature type="signal peptide" evidence="3">
    <location>
        <begin position="1"/>
        <end position="19"/>
    </location>
</feature>
<sequence length="517" mass="55256">MRTATLVLALTSLWSLSNASPASEPLSVGLPDLPTRIPAGGASLRTSDVTVPTSTTAPTSAANSTSTTSSSESVTAASSTSSSSVDTTSTTISSSSSVNTTSTTISSSTSAASPTSTFIISEEERRAAFPFDPGFDIEAAAALAESLPTHSWEYGSAAEALLELYNPDIAVFGSKPFPVPALEKSKVKSLTYADDRITIGAPPNIFADGAGSAGDPFSLGVAGVMLGKTQLRYVLAVEVEINYLLNDVPRWYNGAMSHRADVAELWSDWMYMVPPALAYYAVDANDRATLQEAVNQCGYYRQALQANLSDYAPYKGVWEHIVGPQSPEHGLWSTGNAWAVGGMSRVLATVMKAPKHLTHGWRDEAIHNLSTWIKEIIDGALAAPPDDGLLRNYLNDTETDHGFGEISGSSLIAAVSYRMAVLLPHMFGQEYIDWADNLRRTLGGTDRNGNPHVKPDGVVTPAVNPLGWLDTAPWTTGSPEGNNFVVLMYVAWRDCVKARVCSQYGGPRKRSLLSYLF</sequence>
<evidence type="ECO:0008006" key="6">
    <source>
        <dbReference type="Google" id="ProtNLM"/>
    </source>
</evidence>
<keyword evidence="1" id="KW-0378">Hydrolase</keyword>
<name>A0ABR3F6Z4_9AGAR</name>
<evidence type="ECO:0000256" key="1">
    <source>
        <dbReference type="ARBA" id="ARBA00022801"/>
    </source>
</evidence>
<protein>
    <recommendedName>
        <fullName evidence="6">Glycosyl hydrolase family 88</fullName>
    </recommendedName>
</protein>
<dbReference type="InterPro" id="IPR012341">
    <property type="entry name" value="6hp_glycosidase-like_sf"/>
</dbReference>
<dbReference type="EMBL" id="JBAHYK010000837">
    <property type="protein sequence ID" value="KAL0571028.1"/>
    <property type="molecule type" value="Genomic_DNA"/>
</dbReference>
<dbReference type="Pfam" id="PF07470">
    <property type="entry name" value="Glyco_hydro_88"/>
    <property type="match status" value="1"/>
</dbReference>
<keyword evidence="5" id="KW-1185">Reference proteome</keyword>
<feature type="compositionally biased region" description="Low complexity" evidence="2">
    <location>
        <begin position="46"/>
        <end position="117"/>
    </location>
</feature>
<keyword evidence="3" id="KW-0732">Signal</keyword>
<dbReference type="Gene3D" id="1.50.10.10">
    <property type="match status" value="1"/>
</dbReference>
<gene>
    <name evidence="4" type="ORF">V5O48_010935</name>
</gene>